<organism evidence="1 2">
    <name type="scientific">Palleniella muris</name>
    <dbReference type="NCBI Taxonomy" id="3038145"/>
    <lineage>
        <taxon>Bacteria</taxon>
        <taxon>Pseudomonadati</taxon>
        <taxon>Bacteroidota</taxon>
        <taxon>Bacteroidia</taxon>
        <taxon>Bacteroidales</taxon>
        <taxon>Prevotellaceae</taxon>
        <taxon>Palleniella</taxon>
    </lineage>
</organism>
<protein>
    <submittedName>
        <fullName evidence="1">Uncharacterized protein</fullName>
    </submittedName>
</protein>
<comment type="caution">
    <text evidence="1">The sequence shown here is derived from an EMBL/GenBank/DDBJ whole genome shotgun (WGS) entry which is preliminary data.</text>
</comment>
<dbReference type="Proteomes" id="UP000308886">
    <property type="component" value="Unassembled WGS sequence"/>
</dbReference>
<proteinExistence type="predicted"/>
<dbReference type="EMBL" id="SRZC01000001">
    <property type="protein sequence ID" value="TGX84108.1"/>
    <property type="molecule type" value="Genomic_DNA"/>
</dbReference>
<accession>A0AC61QUZ2</accession>
<reference evidence="1" key="1">
    <citation type="submission" date="2019-04" db="EMBL/GenBank/DDBJ databases">
        <title>Microbes associate with the intestines of laboratory mice.</title>
        <authorList>
            <person name="Navarre W."/>
            <person name="Wong E."/>
            <person name="Huang K."/>
            <person name="Tropini C."/>
            <person name="Ng K."/>
            <person name="Yu B."/>
        </authorList>
    </citation>
    <scope>NUCLEOTIDE SEQUENCE</scope>
    <source>
        <strain evidence="1">NM73_A23</strain>
    </source>
</reference>
<evidence type="ECO:0000313" key="1">
    <source>
        <dbReference type="EMBL" id="TGX84108.1"/>
    </source>
</evidence>
<sequence length="434" mass="48459">MKQLKLLLLLAAILPLTAFAGKGTWKSVTLNTDIRYTTTEAKKPALDKKGKRMTVVYLKNLACEKVGQNSNKKDVNWLLKQGYCVIELDYGKHANAVSPLINKDIIAINSEMRNGTFCGIADISQDRAYILFEGYRILRDVSYHLDDKEVYNMAAGNDSLYMDIVYPANPKRPVPTILSFSYSNSYYGNTHKRMFLPYHWAAFNDSFVQGAPAVGCAWAIADHPKYCDWGNGKYKGGPNKSLGSIEIADDAARKVRSAIRTVRGIGRTVGLGHDIAIYGFSRGSTAGSLAIGDKPFEEWTQRERGRCPNEAAYIQAAFLGPGVFDYNLMPKDSREYKNMAAYCNSTADPKATWKRQGGALTVKTNRAAPTFLFYNSDDDPNYGIQMDNIIRSFKAKGIAHEVLKDYGKGHSVPQSTEDLQRMYSFLLRHISKPQ</sequence>
<keyword evidence="2" id="KW-1185">Reference proteome</keyword>
<gene>
    <name evidence="1" type="ORF">E5358_00260</name>
</gene>
<evidence type="ECO:0000313" key="2">
    <source>
        <dbReference type="Proteomes" id="UP000308886"/>
    </source>
</evidence>
<name>A0AC61QUZ2_9BACT</name>